<keyword evidence="1" id="KW-0805">Transcription regulation</keyword>
<keyword evidence="2" id="KW-0238">DNA-binding</keyword>
<feature type="domain" description="HTH araC/xylS-type" evidence="4">
    <location>
        <begin position="214"/>
        <end position="312"/>
    </location>
</feature>
<dbReference type="SUPFAM" id="SSF46689">
    <property type="entry name" value="Homeodomain-like"/>
    <property type="match status" value="2"/>
</dbReference>
<dbReference type="SMART" id="SM00342">
    <property type="entry name" value="HTH_ARAC"/>
    <property type="match status" value="1"/>
</dbReference>
<name>A0A428MNE5_9BACT</name>
<dbReference type="GO" id="GO:0003700">
    <property type="term" value="F:DNA-binding transcription factor activity"/>
    <property type="evidence" value="ECO:0007669"/>
    <property type="project" value="InterPro"/>
</dbReference>
<dbReference type="Pfam" id="PF12833">
    <property type="entry name" value="HTH_18"/>
    <property type="match status" value="1"/>
</dbReference>
<dbReference type="InterPro" id="IPR018060">
    <property type="entry name" value="HTH_AraC"/>
</dbReference>
<dbReference type="InterPro" id="IPR009057">
    <property type="entry name" value="Homeodomain-like_sf"/>
</dbReference>
<dbReference type="PROSITE" id="PS00041">
    <property type="entry name" value="HTH_ARAC_FAMILY_1"/>
    <property type="match status" value="1"/>
</dbReference>
<keyword evidence="6" id="KW-1185">Reference proteome</keyword>
<dbReference type="Gene3D" id="1.10.10.60">
    <property type="entry name" value="Homeodomain-like"/>
    <property type="match status" value="2"/>
</dbReference>
<evidence type="ECO:0000313" key="5">
    <source>
        <dbReference type="EMBL" id="RSL18372.1"/>
    </source>
</evidence>
<evidence type="ECO:0000259" key="4">
    <source>
        <dbReference type="PROSITE" id="PS01124"/>
    </source>
</evidence>
<dbReference type="InterPro" id="IPR018062">
    <property type="entry name" value="HTH_AraC-typ_CS"/>
</dbReference>
<keyword evidence="3" id="KW-0804">Transcription</keyword>
<dbReference type="EMBL" id="RSDW01000001">
    <property type="protein sequence ID" value="RSL18372.1"/>
    <property type="molecule type" value="Genomic_DNA"/>
</dbReference>
<evidence type="ECO:0000313" key="6">
    <source>
        <dbReference type="Proteomes" id="UP000269669"/>
    </source>
</evidence>
<dbReference type="InterPro" id="IPR050204">
    <property type="entry name" value="AraC_XylS_family_regulators"/>
</dbReference>
<evidence type="ECO:0000256" key="1">
    <source>
        <dbReference type="ARBA" id="ARBA00023015"/>
    </source>
</evidence>
<dbReference type="PANTHER" id="PTHR46796:SF14">
    <property type="entry name" value="TRANSCRIPTIONAL REGULATORY PROTEIN"/>
    <property type="match status" value="1"/>
</dbReference>
<protein>
    <submittedName>
        <fullName evidence="5">AraC family transcriptional regulator</fullName>
    </submittedName>
</protein>
<dbReference type="PANTHER" id="PTHR46796">
    <property type="entry name" value="HTH-TYPE TRANSCRIPTIONAL ACTIVATOR RHAS-RELATED"/>
    <property type="match status" value="1"/>
</dbReference>
<organism evidence="5 6">
    <name type="scientific">Edaphobacter aggregans</name>
    <dbReference type="NCBI Taxonomy" id="570835"/>
    <lineage>
        <taxon>Bacteria</taxon>
        <taxon>Pseudomonadati</taxon>
        <taxon>Acidobacteriota</taxon>
        <taxon>Terriglobia</taxon>
        <taxon>Terriglobales</taxon>
        <taxon>Acidobacteriaceae</taxon>
        <taxon>Edaphobacter</taxon>
    </lineage>
</organism>
<gene>
    <name evidence="5" type="ORF">EDE15_3940</name>
</gene>
<accession>A0A428MNE5</accession>
<dbReference type="RefSeq" id="WP_185827249.1">
    <property type="nucleotide sequence ID" value="NZ_RSDW01000001.1"/>
</dbReference>
<evidence type="ECO:0000256" key="2">
    <source>
        <dbReference type="ARBA" id="ARBA00023125"/>
    </source>
</evidence>
<dbReference type="Proteomes" id="UP000269669">
    <property type="component" value="Unassembled WGS sequence"/>
</dbReference>
<dbReference type="AlphaFoldDB" id="A0A428MNE5"/>
<reference evidence="5 6" key="1">
    <citation type="submission" date="2018-12" db="EMBL/GenBank/DDBJ databases">
        <title>Sequencing of bacterial isolates from soil warming experiment in Harvard Forest, Massachusetts, USA.</title>
        <authorList>
            <person name="Deangelis K."/>
        </authorList>
    </citation>
    <scope>NUCLEOTIDE SEQUENCE [LARGE SCALE GENOMIC DNA]</scope>
    <source>
        <strain evidence="5 6">EB153</strain>
    </source>
</reference>
<sequence>MQNLAKKPLLTGTDPVPKFYGANLAEVFRTPIYDCSLKNVSGVPDFALTRLKGGSMEMQRAPAYPEDRAMLICVALAPTPVDGWRARIAGQEVSVSHSIAFATTVIDLMKPMEMWAAGPFDYLHYYVSRDLLDRVAADNRIAPVDSFRMVFFERDLVIAQLTKTILSQVRNREPLNMLALEDVSLLVSTHLLQHYGSGKGILRAQPSLEIWQKIRTEEMLRAHLEGEIRIADLATACQLSPSHFSRCFRQSFGTSVHQWLIKLRIDTAKNLLREPQLSLAEVGFRSGFCDQAAFTRAFTTLEGTTPFRWRKLNGRGAVATDHLVYGELRSR</sequence>
<proteinExistence type="predicted"/>
<dbReference type="PROSITE" id="PS01124">
    <property type="entry name" value="HTH_ARAC_FAMILY_2"/>
    <property type="match status" value="1"/>
</dbReference>
<evidence type="ECO:0000256" key="3">
    <source>
        <dbReference type="ARBA" id="ARBA00023163"/>
    </source>
</evidence>
<dbReference type="GO" id="GO:0043565">
    <property type="term" value="F:sequence-specific DNA binding"/>
    <property type="evidence" value="ECO:0007669"/>
    <property type="project" value="InterPro"/>
</dbReference>
<comment type="caution">
    <text evidence="5">The sequence shown here is derived from an EMBL/GenBank/DDBJ whole genome shotgun (WGS) entry which is preliminary data.</text>
</comment>